<reference evidence="1 2" key="1">
    <citation type="journal article" date="2018" name="IMA Fungus">
        <title>IMA Genome-F 9: Draft genome sequence of Annulohypoxylon stygium, Aspergillus mulundensis, Berkeleyomyces basicola (syn. Thielaviopsis basicola), Ceratocystis smalleyi, two Cercospora beticola strains, Coleophoma cylindrospora, Fusarium fracticaudum, Phialophora cf. hyalina, and Morchella septimelata.</title>
        <authorList>
            <person name="Wingfield B.D."/>
            <person name="Bills G.F."/>
            <person name="Dong Y."/>
            <person name="Huang W."/>
            <person name="Nel W.J."/>
            <person name="Swalarsk-Parry B.S."/>
            <person name="Vaghefi N."/>
            <person name="Wilken P.M."/>
            <person name="An Z."/>
            <person name="de Beer Z.W."/>
            <person name="De Vos L."/>
            <person name="Chen L."/>
            <person name="Duong T.A."/>
            <person name="Gao Y."/>
            <person name="Hammerbacher A."/>
            <person name="Kikkert J.R."/>
            <person name="Li Y."/>
            <person name="Li H."/>
            <person name="Li K."/>
            <person name="Li Q."/>
            <person name="Liu X."/>
            <person name="Ma X."/>
            <person name="Naidoo K."/>
            <person name="Pethybridge S.J."/>
            <person name="Sun J."/>
            <person name="Steenkamp E.T."/>
            <person name="van der Nest M.A."/>
            <person name="van Wyk S."/>
            <person name="Wingfield M.J."/>
            <person name="Xiong C."/>
            <person name="Yue Q."/>
            <person name="Zhang X."/>
        </authorList>
    </citation>
    <scope>NUCLEOTIDE SEQUENCE [LARGE SCALE GENOMIC DNA]</scope>
    <source>
        <strain evidence="1 2">DSM 5745</strain>
    </source>
</reference>
<dbReference type="RefSeq" id="XP_026605799.1">
    <property type="nucleotide sequence ID" value="XM_026744933.1"/>
</dbReference>
<gene>
    <name evidence="1" type="ORF">DSM5745_02917</name>
</gene>
<comment type="caution">
    <text evidence="1">The sequence shown here is derived from an EMBL/GenBank/DDBJ whole genome shotgun (WGS) entry which is preliminary data.</text>
</comment>
<accession>A0A3D8SIW4</accession>
<dbReference type="GeneID" id="38113287"/>
<organism evidence="1 2">
    <name type="scientific">Aspergillus mulundensis</name>
    <dbReference type="NCBI Taxonomy" id="1810919"/>
    <lineage>
        <taxon>Eukaryota</taxon>
        <taxon>Fungi</taxon>
        <taxon>Dikarya</taxon>
        <taxon>Ascomycota</taxon>
        <taxon>Pezizomycotina</taxon>
        <taxon>Eurotiomycetes</taxon>
        <taxon>Eurotiomycetidae</taxon>
        <taxon>Eurotiales</taxon>
        <taxon>Aspergillaceae</taxon>
        <taxon>Aspergillus</taxon>
        <taxon>Aspergillus subgen. Nidulantes</taxon>
    </lineage>
</organism>
<keyword evidence="2" id="KW-1185">Reference proteome</keyword>
<dbReference type="Proteomes" id="UP000256690">
    <property type="component" value="Unassembled WGS sequence"/>
</dbReference>
<evidence type="ECO:0000313" key="2">
    <source>
        <dbReference type="Proteomes" id="UP000256690"/>
    </source>
</evidence>
<dbReference type="AlphaFoldDB" id="A0A3D8SIW4"/>
<proteinExistence type="predicted"/>
<dbReference type="STRING" id="1810919.A0A3D8SIW4"/>
<dbReference type="OrthoDB" id="4508400at2759"/>
<sequence>MSDASTLIAYCTGPEAELLPISNQGVGLEVRVCTGNSRRVSLWDATKLSRAKYKVISAKYFQALRNHSAGSIEFISTCWTREGHAQIDHVVGKPGDDAFKRASARREVINAILALENTGADHEGWLQAMWPSECPQVCGITPSIRLERANGCEL</sequence>
<protein>
    <submittedName>
        <fullName evidence="1">Uncharacterized protein</fullName>
    </submittedName>
</protein>
<evidence type="ECO:0000313" key="1">
    <source>
        <dbReference type="EMBL" id="RDW86275.1"/>
    </source>
</evidence>
<name>A0A3D8SIW4_9EURO</name>
<dbReference type="EMBL" id="PVWQ01000003">
    <property type="protein sequence ID" value="RDW86275.1"/>
    <property type="molecule type" value="Genomic_DNA"/>
</dbReference>